<keyword evidence="3" id="KW-1185">Reference proteome</keyword>
<protein>
    <submittedName>
        <fullName evidence="2">Hopanoid-associated phosphorylase</fullName>
    </submittedName>
</protein>
<dbReference type="Gene3D" id="3.40.50.1580">
    <property type="entry name" value="Nucleoside phosphorylase domain"/>
    <property type="match status" value="1"/>
</dbReference>
<accession>A0A1R4H001</accession>
<dbReference type="GO" id="GO:0009116">
    <property type="term" value="P:nucleoside metabolic process"/>
    <property type="evidence" value="ECO:0007669"/>
    <property type="project" value="InterPro"/>
</dbReference>
<dbReference type="GO" id="GO:0005829">
    <property type="term" value="C:cytosol"/>
    <property type="evidence" value="ECO:0007669"/>
    <property type="project" value="TreeGrafter"/>
</dbReference>
<dbReference type="GO" id="GO:0008782">
    <property type="term" value="F:adenosylhomocysteine nucleosidase activity"/>
    <property type="evidence" value="ECO:0007669"/>
    <property type="project" value="TreeGrafter"/>
</dbReference>
<dbReference type="InterPro" id="IPR035994">
    <property type="entry name" value="Nucleoside_phosphorylase_sf"/>
</dbReference>
<evidence type="ECO:0000313" key="2">
    <source>
        <dbReference type="EMBL" id="SJM89577.1"/>
    </source>
</evidence>
<dbReference type="AlphaFoldDB" id="A0A1R4H001"/>
<dbReference type="GO" id="GO:0008930">
    <property type="term" value="F:methylthioadenosine nucleosidase activity"/>
    <property type="evidence" value="ECO:0007669"/>
    <property type="project" value="TreeGrafter"/>
</dbReference>
<dbReference type="SUPFAM" id="SSF53167">
    <property type="entry name" value="Purine and uridine phosphorylases"/>
    <property type="match status" value="1"/>
</dbReference>
<dbReference type="RefSeq" id="WP_087142182.1">
    <property type="nucleotide sequence ID" value="NZ_FUKI01000018.1"/>
</dbReference>
<evidence type="ECO:0000313" key="3">
    <source>
        <dbReference type="Proteomes" id="UP000195667"/>
    </source>
</evidence>
<dbReference type="OrthoDB" id="2374434at2"/>
<name>A0A1R4H001_9GAMM</name>
<feature type="domain" description="Nucleoside phosphorylase" evidence="1">
    <location>
        <begin position="4"/>
        <end position="172"/>
    </location>
</feature>
<reference evidence="3" key="1">
    <citation type="submission" date="2017-02" db="EMBL/GenBank/DDBJ databases">
        <authorList>
            <person name="Daims H."/>
        </authorList>
    </citation>
    <scope>NUCLEOTIDE SEQUENCE [LARGE SCALE GENOMIC DNA]</scope>
</reference>
<dbReference type="InterPro" id="IPR000845">
    <property type="entry name" value="Nucleoside_phosphorylase_d"/>
</dbReference>
<evidence type="ECO:0000259" key="1">
    <source>
        <dbReference type="Pfam" id="PF01048"/>
    </source>
</evidence>
<dbReference type="GO" id="GO:0019284">
    <property type="term" value="P:L-methionine salvage from S-adenosylmethionine"/>
    <property type="evidence" value="ECO:0007669"/>
    <property type="project" value="TreeGrafter"/>
</dbReference>
<dbReference type="EMBL" id="FUKI01000018">
    <property type="protein sequence ID" value="SJM89577.1"/>
    <property type="molecule type" value="Genomic_DNA"/>
</dbReference>
<dbReference type="Proteomes" id="UP000195667">
    <property type="component" value="Unassembled WGS sequence"/>
</dbReference>
<dbReference type="Pfam" id="PF01048">
    <property type="entry name" value="PNP_UDP_1"/>
    <property type="match status" value="1"/>
</dbReference>
<organism evidence="2 3">
    <name type="scientific">Crenothrix polyspora</name>
    <dbReference type="NCBI Taxonomy" id="360316"/>
    <lineage>
        <taxon>Bacteria</taxon>
        <taxon>Pseudomonadati</taxon>
        <taxon>Pseudomonadota</taxon>
        <taxon>Gammaproteobacteria</taxon>
        <taxon>Methylococcales</taxon>
        <taxon>Crenotrichaceae</taxon>
        <taxon>Crenothrix</taxon>
    </lineage>
</organism>
<dbReference type="PANTHER" id="PTHR46832">
    <property type="entry name" value="5'-METHYLTHIOADENOSINE/S-ADENOSYLHOMOCYSTEINE NUCLEOSIDASE"/>
    <property type="match status" value="1"/>
</dbReference>
<dbReference type="CDD" id="cd17768">
    <property type="entry name" value="adenosylhopane_nucleosidase_HpnG-like"/>
    <property type="match status" value="1"/>
</dbReference>
<gene>
    <name evidence="2" type="ORF">CRENPOLYSF1_1140007</name>
</gene>
<sequence>MITGIVVALPEELSSLTDKRIDKGHCVFITKALLVVYAGAGYQNAKAAAELLMAKGASRLISWGCAAGLNPMLRAGDLVLADTVMDIDHVKIVIDADWYAHSKQILAKVCAVHAGCLLTTPHLVALSKDKKQLHLKTGAVALDMESVAIAKVAEQHGLAFLAIRVVADSVDTSLPRAIGQALNEQGDVVMKTLLLSVAKNPAEIPRLITLGMNFRAAKTTLKQVAARLNDIVAFKSGGSISAS</sequence>
<proteinExistence type="predicted"/>
<dbReference type="PANTHER" id="PTHR46832:SF1">
    <property type="entry name" value="5'-METHYLTHIOADENOSINE_S-ADENOSYLHOMOCYSTEINE NUCLEOSIDASE"/>
    <property type="match status" value="1"/>
</dbReference>